<protein>
    <recommendedName>
        <fullName evidence="3">Regulation of enolase 1</fullName>
    </recommendedName>
</protein>
<dbReference type="PIRSF" id="PIRSF022704">
    <property type="entry name" value="UCP022704"/>
    <property type="match status" value="1"/>
</dbReference>
<dbReference type="AlphaFoldDB" id="A0A1K0GIG2"/>
<accession>A0A1K0GIG2</accession>
<dbReference type="InterPro" id="IPR015987">
    <property type="entry name" value="UCP022704"/>
</dbReference>
<evidence type="ECO:0008006" key="3">
    <source>
        <dbReference type="Google" id="ProtNLM"/>
    </source>
</evidence>
<dbReference type="Proteomes" id="UP000182486">
    <property type="component" value="Unassembled WGS sequence"/>
</dbReference>
<proteinExistence type="predicted"/>
<dbReference type="InterPro" id="IPR009784">
    <property type="entry name" value="DUF1349"/>
</dbReference>
<comment type="caution">
    <text evidence="1">The sequence shown here is derived from an EMBL/GenBank/DDBJ whole genome shotgun (WGS) entry which is preliminary data.</text>
</comment>
<dbReference type="EMBL" id="MEIA01000461">
    <property type="protein sequence ID" value="OJF10716.1"/>
    <property type="molecule type" value="Genomic_DNA"/>
</dbReference>
<sequence length="185" mass="21046">MSARRWLNEPATWSDEGRNIRAVTDANTDFWRQTYYGVTRDSGHFYRQEVSGNFIMEVTLSGEYQEAHDHSGLMLRVDARNWLRAGIEYVDGTTHVSTVITRGFSDWSMAPWPHYAGSLRLRLTRHETALRVQCLDTDGSWKLVRLGYLNLPSTVQVGVMCCSPEREGFAASFSNFTVSGQEPSE</sequence>
<evidence type="ECO:0000313" key="1">
    <source>
        <dbReference type="EMBL" id="OJF10716.1"/>
    </source>
</evidence>
<dbReference type="SUPFAM" id="SSF49899">
    <property type="entry name" value="Concanavalin A-like lectins/glucanases"/>
    <property type="match status" value="1"/>
</dbReference>
<dbReference type="PANTHER" id="PTHR35332">
    <property type="entry name" value="REGULATION OF ENOLASE PROTEIN 1"/>
    <property type="match status" value="1"/>
</dbReference>
<keyword evidence="2" id="KW-1185">Reference proteome</keyword>
<dbReference type="InterPro" id="IPR013320">
    <property type="entry name" value="ConA-like_dom_sf"/>
</dbReference>
<name>A0A1K0GIG2_9ACTN</name>
<dbReference type="Pfam" id="PF07081">
    <property type="entry name" value="DUF1349"/>
    <property type="match status" value="1"/>
</dbReference>
<dbReference type="RefSeq" id="WP_071808767.1">
    <property type="nucleotide sequence ID" value="NZ_MEIA01000461.1"/>
</dbReference>
<reference evidence="1 2" key="1">
    <citation type="submission" date="2016-09" db="EMBL/GenBank/DDBJ databases">
        <title>Couchioplanes caeruleus draft genome sequence.</title>
        <authorList>
            <person name="Sheehan J."/>
            <person name="Caffrey P."/>
        </authorList>
    </citation>
    <scope>NUCLEOTIDE SEQUENCE [LARGE SCALE GENOMIC DNA]</scope>
    <source>
        <strain evidence="1 2">DSM 43634</strain>
    </source>
</reference>
<evidence type="ECO:0000313" key="2">
    <source>
        <dbReference type="Proteomes" id="UP000182486"/>
    </source>
</evidence>
<gene>
    <name evidence="1" type="ORF">BG844_30410</name>
</gene>
<dbReference type="Gene3D" id="2.60.120.200">
    <property type="match status" value="1"/>
</dbReference>
<dbReference type="PANTHER" id="PTHR35332:SF2">
    <property type="entry name" value="REGULATION OF ENOLASE PROTEIN 1"/>
    <property type="match status" value="1"/>
</dbReference>
<organism evidence="1 2">
    <name type="scientific">Couchioplanes caeruleus subsp. caeruleus</name>
    <dbReference type="NCBI Taxonomy" id="56427"/>
    <lineage>
        <taxon>Bacteria</taxon>
        <taxon>Bacillati</taxon>
        <taxon>Actinomycetota</taxon>
        <taxon>Actinomycetes</taxon>
        <taxon>Micromonosporales</taxon>
        <taxon>Micromonosporaceae</taxon>
        <taxon>Couchioplanes</taxon>
    </lineage>
</organism>